<protein>
    <submittedName>
        <fullName evidence="1">DinB family protein</fullName>
    </submittedName>
</protein>
<dbReference type="Proteomes" id="UP001597519">
    <property type="component" value="Unassembled WGS sequence"/>
</dbReference>
<dbReference type="RefSeq" id="WP_377775635.1">
    <property type="nucleotide sequence ID" value="NZ_JBHUOQ010000005.1"/>
</dbReference>
<organism evidence="1 2">
    <name type="scientific">Corticicoccus populi</name>
    <dbReference type="NCBI Taxonomy" id="1812821"/>
    <lineage>
        <taxon>Bacteria</taxon>
        <taxon>Bacillati</taxon>
        <taxon>Bacillota</taxon>
        <taxon>Bacilli</taxon>
        <taxon>Bacillales</taxon>
        <taxon>Staphylococcaceae</taxon>
        <taxon>Corticicoccus</taxon>
    </lineage>
</organism>
<evidence type="ECO:0000313" key="2">
    <source>
        <dbReference type="Proteomes" id="UP001597519"/>
    </source>
</evidence>
<dbReference type="EMBL" id="JBHUOQ010000005">
    <property type="protein sequence ID" value="MFD2831406.1"/>
    <property type="molecule type" value="Genomic_DNA"/>
</dbReference>
<evidence type="ECO:0000313" key="1">
    <source>
        <dbReference type="EMBL" id="MFD2831406.1"/>
    </source>
</evidence>
<dbReference type="InterPro" id="IPR034660">
    <property type="entry name" value="DinB/YfiT-like"/>
</dbReference>
<gene>
    <name evidence="1" type="ORF">ACFSX4_13100</name>
</gene>
<proteinExistence type="predicted"/>
<dbReference type="Gene3D" id="1.20.120.450">
    <property type="entry name" value="dinb family like domain"/>
    <property type="match status" value="1"/>
</dbReference>
<accession>A0ABW5WX33</accession>
<reference evidence="2" key="1">
    <citation type="journal article" date="2019" name="Int. J. Syst. Evol. Microbiol.">
        <title>The Global Catalogue of Microorganisms (GCM) 10K type strain sequencing project: providing services to taxonomists for standard genome sequencing and annotation.</title>
        <authorList>
            <consortium name="The Broad Institute Genomics Platform"/>
            <consortium name="The Broad Institute Genome Sequencing Center for Infectious Disease"/>
            <person name="Wu L."/>
            <person name="Ma J."/>
        </authorList>
    </citation>
    <scope>NUCLEOTIDE SEQUENCE [LARGE SCALE GENOMIC DNA]</scope>
    <source>
        <strain evidence="2">KCTC 33575</strain>
    </source>
</reference>
<name>A0ABW5WX33_9STAP</name>
<keyword evidence="2" id="KW-1185">Reference proteome</keyword>
<sequence>MNKDIDEMFKELDAVRNQYFSSEIFNGDIYKRAEADKWSVGEVVYHCYLLLKLTRIVSEIYLPVSKMIRRIGGFKVKAIHDTMDNIYAGQTMNAPRILNPSMKREYSKGELRLMLESETEKILNIIRRLDNDDRLWIRYPDPVPGYPNVIQTIMLLKIHEMHHYRIVTEREKSQERKRNNGTVK</sequence>
<comment type="caution">
    <text evidence="1">The sequence shown here is derived from an EMBL/GenBank/DDBJ whole genome shotgun (WGS) entry which is preliminary data.</text>
</comment>
<dbReference type="SUPFAM" id="SSF109854">
    <property type="entry name" value="DinB/YfiT-like putative metalloenzymes"/>
    <property type="match status" value="1"/>
</dbReference>